<reference evidence="8 9" key="1">
    <citation type="submission" date="2019-07" db="EMBL/GenBank/DDBJ databases">
        <title>Genomes of Cafeteria roenbergensis.</title>
        <authorList>
            <person name="Fischer M.G."/>
            <person name="Hackl T."/>
            <person name="Roman M."/>
        </authorList>
    </citation>
    <scope>NUCLEOTIDE SEQUENCE [LARGE SCALE GENOMIC DNA]</scope>
    <source>
        <strain evidence="5 9">BVI</strain>
        <strain evidence="4 11">Cflag</strain>
        <strain evidence="7 8">E4-10P</strain>
        <strain evidence="6 10">RCC970-E3</strain>
    </source>
</reference>
<dbReference type="EMBL" id="VLTM01000158">
    <property type="protein sequence ID" value="KAA0147820.1"/>
    <property type="molecule type" value="Genomic_DNA"/>
</dbReference>
<evidence type="ECO:0000313" key="10">
    <source>
        <dbReference type="Proteomes" id="UP000324907"/>
    </source>
</evidence>
<accession>A0A5A8C644</accession>
<dbReference type="Proteomes" id="UP000324907">
    <property type="component" value="Unassembled WGS sequence"/>
</dbReference>
<evidence type="ECO:0000313" key="9">
    <source>
        <dbReference type="Proteomes" id="UP000323011"/>
    </source>
</evidence>
<dbReference type="Proteomes" id="UP000322899">
    <property type="component" value="Unassembled WGS sequence"/>
</dbReference>
<dbReference type="CDD" id="cd22884">
    <property type="entry name" value="TOM22"/>
    <property type="match status" value="1"/>
</dbReference>
<name>A0A5A8C644_CAFRO</name>
<evidence type="ECO:0000313" key="11">
    <source>
        <dbReference type="Proteomes" id="UP000325113"/>
    </source>
</evidence>
<evidence type="ECO:0000313" key="8">
    <source>
        <dbReference type="Proteomes" id="UP000322899"/>
    </source>
</evidence>
<protein>
    <submittedName>
        <fullName evidence="5">Uncharacterized protein</fullName>
    </submittedName>
</protein>
<dbReference type="Proteomes" id="UP000323011">
    <property type="component" value="Unassembled WGS sequence"/>
</dbReference>
<dbReference type="EMBL" id="VLTL01000190">
    <property type="protein sequence ID" value="KAA0154445.1"/>
    <property type="molecule type" value="Genomic_DNA"/>
</dbReference>
<dbReference type="EMBL" id="VLTN01000052">
    <property type="protein sequence ID" value="KAA0148522.1"/>
    <property type="molecule type" value="Genomic_DNA"/>
</dbReference>
<comment type="caution">
    <text evidence="5">The sequence shown here is derived from an EMBL/GenBank/DDBJ whole genome shotgun (WGS) entry which is preliminary data.</text>
</comment>
<dbReference type="EMBL" id="VLTO01000043">
    <property type="protein sequence ID" value="KAA0172746.1"/>
    <property type="molecule type" value="Genomic_DNA"/>
</dbReference>
<keyword evidence="3" id="KW-0472">Membrane</keyword>
<proteinExistence type="predicted"/>
<feature type="region of interest" description="Disordered" evidence="2">
    <location>
        <begin position="1"/>
        <end position="23"/>
    </location>
</feature>
<gene>
    <name evidence="7" type="ORF">FNF27_05726</name>
    <name evidence="6" type="ORF">FNF28_06829</name>
    <name evidence="5" type="ORF">FNF29_06580</name>
    <name evidence="4" type="ORF">FNF31_07526</name>
</gene>
<evidence type="ECO:0000313" key="4">
    <source>
        <dbReference type="EMBL" id="KAA0147820.1"/>
    </source>
</evidence>
<keyword evidence="3" id="KW-1133">Transmembrane helix</keyword>
<organism evidence="5 9">
    <name type="scientific">Cafeteria roenbergensis</name>
    <name type="common">Marine flagellate</name>
    <dbReference type="NCBI Taxonomy" id="33653"/>
    <lineage>
        <taxon>Eukaryota</taxon>
        <taxon>Sar</taxon>
        <taxon>Stramenopiles</taxon>
        <taxon>Bigyra</taxon>
        <taxon>Opalozoa</taxon>
        <taxon>Bicosoecida</taxon>
        <taxon>Cafeteriaceae</taxon>
        <taxon>Cafeteria</taxon>
    </lineage>
</organism>
<feature type="transmembrane region" description="Helical" evidence="3">
    <location>
        <begin position="56"/>
        <end position="74"/>
    </location>
</feature>
<evidence type="ECO:0000256" key="1">
    <source>
        <dbReference type="SAM" id="Coils"/>
    </source>
</evidence>
<evidence type="ECO:0000256" key="3">
    <source>
        <dbReference type="SAM" id="Phobius"/>
    </source>
</evidence>
<keyword evidence="9" id="KW-1185">Reference proteome</keyword>
<keyword evidence="1" id="KW-0175">Coiled coil</keyword>
<feature type="coiled-coil region" evidence="1">
    <location>
        <begin position="79"/>
        <end position="106"/>
    </location>
</feature>
<sequence>MAAAFGGMPGAKPLAKLPEEGKRENKSVLEKATETASWMWTKAGELAGPATGFATSAAWFTFCAATLLAVPVLIEMQREAMLVVEKEQQSQQVEELQRQLAQFRNNQSITSTIGALVGAASGGSDAPAQGGEGASA</sequence>
<dbReference type="Proteomes" id="UP000325113">
    <property type="component" value="Unassembled WGS sequence"/>
</dbReference>
<evidence type="ECO:0000256" key="2">
    <source>
        <dbReference type="SAM" id="MobiDB-lite"/>
    </source>
</evidence>
<evidence type="ECO:0000313" key="6">
    <source>
        <dbReference type="EMBL" id="KAA0154445.1"/>
    </source>
</evidence>
<dbReference type="AlphaFoldDB" id="A0A5A8C644"/>
<evidence type="ECO:0000313" key="7">
    <source>
        <dbReference type="EMBL" id="KAA0172746.1"/>
    </source>
</evidence>
<evidence type="ECO:0000313" key="5">
    <source>
        <dbReference type="EMBL" id="KAA0148522.1"/>
    </source>
</evidence>
<keyword evidence="3" id="KW-0812">Transmembrane</keyword>